<reference evidence="1" key="1">
    <citation type="submission" date="2023-07" db="EMBL/GenBank/DDBJ databases">
        <title>draft genome sequence of fig (Ficus carica).</title>
        <authorList>
            <person name="Takahashi T."/>
            <person name="Nishimura K."/>
        </authorList>
    </citation>
    <scope>NUCLEOTIDE SEQUENCE</scope>
</reference>
<comment type="caution">
    <text evidence="1">The sequence shown here is derived from an EMBL/GenBank/DDBJ whole genome shotgun (WGS) entry which is preliminary data.</text>
</comment>
<organism evidence="1 2">
    <name type="scientific">Ficus carica</name>
    <name type="common">Common fig</name>
    <dbReference type="NCBI Taxonomy" id="3494"/>
    <lineage>
        <taxon>Eukaryota</taxon>
        <taxon>Viridiplantae</taxon>
        <taxon>Streptophyta</taxon>
        <taxon>Embryophyta</taxon>
        <taxon>Tracheophyta</taxon>
        <taxon>Spermatophyta</taxon>
        <taxon>Magnoliopsida</taxon>
        <taxon>eudicotyledons</taxon>
        <taxon>Gunneridae</taxon>
        <taxon>Pentapetalae</taxon>
        <taxon>rosids</taxon>
        <taxon>fabids</taxon>
        <taxon>Rosales</taxon>
        <taxon>Moraceae</taxon>
        <taxon>Ficeae</taxon>
        <taxon>Ficus</taxon>
    </lineage>
</organism>
<gene>
    <name evidence="1" type="ORF">TIFTF001_025245</name>
</gene>
<accession>A0AA88ANW5</accession>
<evidence type="ECO:0000313" key="1">
    <source>
        <dbReference type="EMBL" id="GMN56135.1"/>
    </source>
</evidence>
<proteinExistence type="predicted"/>
<dbReference type="EMBL" id="BTGU01000061">
    <property type="protein sequence ID" value="GMN56135.1"/>
    <property type="molecule type" value="Genomic_DNA"/>
</dbReference>
<protein>
    <submittedName>
        <fullName evidence="1">Uncharacterized protein</fullName>
    </submittedName>
</protein>
<evidence type="ECO:0000313" key="2">
    <source>
        <dbReference type="Proteomes" id="UP001187192"/>
    </source>
</evidence>
<dbReference type="Proteomes" id="UP001187192">
    <property type="component" value="Unassembled WGS sequence"/>
</dbReference>
<dbReference type="AlphaFoldDB" id="A0AA88ANW5"/>
<keyword evidence="2" id="KW-1185">Reference proteome</keyword>
<sequence>MFSGLCSRPAVHACDCYNVLAFIHARTSTSRCKWQVFECGNTLGKLWGRCLPRAWDRSTFGLTWCISNLTMDGCVLDPNLEDLKLGYGIAMYQNYLEVELC</sequence>
<name>A0AA88ANW5_FICCA</name>